<dbReference type="Proteomes" id="UP000887127">
    <property type="component" value="Unassembled WGS sequence"/>
</dbReference>
<organism evidence="1 2">
    <name type="scientific">Marinilactibacillus psychrotolerans</name>
    <dbReference type="NCBI Taxonomy" id="191770"/>
    <lineage>
        <taxon>Bacteria</taxon>
        <taxon>Bacillati</taxon>
        <taxon>Bacillota</taxon>
        <taxon>Bacilli</taxon>
        <taxon>Lactobacillales</taxon>
        <taxon>Carnobacteriaceae</taxon>
        <taxon>Marinilactibacillus</taxon>
    </lineage>
</organism>
<evidence type="ECO:0000313" key="2">
    <source>
        <dbReference type="Proteomes" id="UP000887127"/>
    </source>
</evidence>
<dbReference type="InterPro" id="IPR023211">
    <property type="entry name" value="DNA_pol_palm_dom_sf"/>
</dbReference>
<gene>
    <name evidence="1" type="ORF">M132T_15440</name>
</gene>
<dbReference type="Gene3D" id="3.90.1600.10">
    <property type="entry name" value="Palm domain of DNA polymerase"/>
    <property type="match status" value="1"/>
</dbReference>
<dbReference type="GeneID" id="96911553"/>
<sequence length="566" mass="66415">MIFYDFEVFTKDWLVVLINTDNQEEQVIVNNRLELYTYYVQHKNDIWVGYNSNGYDRYILKAILCDFNPKEVNDWIIVKKRKGWEFSREFNKIQLFSFDTQVSRYNSLKKLEAFMGHDIRETTVPFDIDRKLTDEEIEEVIFYCRHDVHETMEVFSRTYDEFQAQLALIKEFNLPLKHISKSQAQLSATILGANKKKLEDADTVFFPETMDIEKYKHVIEFFNENRHSSKQLETTIAGVHHVFAGGGVHGAKKNFMYECSPDELLIMADVDQLYPTIMIEYDLLSRGVSTPEKFKNILNTSLRLKSEGKKKEREPYKRICNITYGAEGDKFNAMYDPRNRLLVCIFGQLFLLDMIEKAENIPSMKLVQSNTDGILVIINKRDFEAFDDLVYEWEQRTRLSMSFDYYRKIFQKDVNNYIVVDSKGEYKSKGAYVKELNSLDNDLPIVNNAVVEYFINKVPVEKTINDATDLIDFQKVISISGKYSYAIYGKKRRHEKVFRLFASKDGKQLMKVKDGRPSKISYTPDVCRIVNTDITKEKTPDWLDRSFYINLAKKRVNDFMGSDTNV</sequence>
<dbReference type="InterPro" id="IPR012337">
    <property type="entry name" value="RNaseH-like_sf"/>
</dbReference>
<evidence type="ECO:0008006" key="3">
    <source>
        <dbReference type="Google" id="ProtNLM"/>
    </source>
</evidence>
<dbReference type="RefSeq" id="WP_091761331.1">
    <property type="nucleotide sequence ID" value="NZ_BJVX01000010.1"/>
</dbReference>
<dbReference type="SUPFAM" id="SSF56672">
    <property type="entry name" value="DNA/RNA polymerases"/>
    <property type="match status" value="1"/>
</dbReference>
<name>A0AAV3WRM1_9LACT</name>
<comment type="caution">
    <text evidence="1">The sequence shown here is derived from an EMBL/GenBank/DDBJ whole genome shotgun (WGS) entry which is preliminary data.</text>
</comment>
<proteinExistence type="predicted"/>
<protein>
    <recommendedName>
        <fullName evidence="3">DNA-directed DNA polymerase</fullName>
    </recommendedName>
</protein>
<dbReference type="EMBL" id="BKBI01000010">
    <property type="protein sequence ID" value="GEQ36036.1"/>
    <property type="molecule type" value="Genomic_DNA"/>
</dbReference>
<accession>A0AAV3WRM1</accession>
<dbReference type="InterPro" id="IPR043502">
    <property type="entry name" value="DNA/RNA_pol_sf"/>
</dbReference>
<evidence type="ECO:0000313" key="1">
    <source>
        <dbReference type="EMBL" id="GEQ36036.1"/>
    </source>
</evidence>
<dbReference type="AlphaFoldDB" id="A0AAV3WRM1"/>
<dbReference type="SUPFAM" id="SSF53098">
    <property type="entry name" value="Ribonuclease H-like"/>
    <property type="match status" value="1"/>
</dbReference>
<reference evidence="1" key="1">
    <citation type="submission" date="2019-08" db="EMBL/GenBank/DDBJ databases">
        <title>Marinilactibacillus psychrotolerans M13-2T whole genome sequencing project.</title>
        <authorList>
            <person name="Ishikawa M."/>
            <person name="Suzuki T."/>
            <person name="Matsutani M."/>
        </authorList>
    </citation>
    <scope>NUCLEOTIDE SEQUENCE</scope>
    <source>
        <strain evidence="1">M13-2T</strain>
    </source>
</reference>